<gene>
    <name evidence="1" type="ORF">NP493_864g02028</name>
</gene>
<evidence type="ECO:0000313" key="1">
    <source>
        <dbReference type="EMBL" id="KAK2173600.1"/>
    </source>
</evidence>
<organism evidence="1 2">
    <name type="scientific">Ridgeia piscesae</name>
    <name type="common">Tubeworm</name>
    <dbReference type="NCBI Taxonomy" id="27915"/>
    <lineage>
        <taxon>Eukaryota</taxon>
        <taxon>Metazoa</taxon>
        <taxon>Spiralia</taxon>
        <taxon>Lophotrochozoa</taxon>
        <taxon>Annelida</taxon>
        <taxon>Polychaeta</taxon>
        <taxon>Sedentaria</taxon>
        <taxon>Canalipalpata</taxon>
        <taxon>Sabellida</taxon>
        <taxon>Siboglinidae</taxon>
        <taxon>Ridgeia</taxon>
    </lineage>
</organism>
<accession>A0AAD9KLU3</accession>
<dbReference type="AlphaFoldDB" id="A0AAD9KLU3"/>
<reference evidence="1" key="1">
    <citation type="journal article" date="2023" name="Mol. Biol. Evol.">
        <title>Third-Generation Sequencing Reveals the Adaptive Role of the Epigenome in Three Deep-Sea Polychaetes.</title>
        <authorList>
            <person name="Perez M."/>
            <person name="Aroh O."/>
            <person name="Sun Y."/>
            <person name="Lan Y."/>
            <person name="Juniper S.K."/>
            <person name="Young C.R."/>
            <person name="Angers B."/>
            <person name="Qian P.Y."/>
        </authorList>
    </citation>
    <scope>NUCLEOTIDE SEQUENCE</scope>
    <source>
        <strain evidence="1">R07B-5</strain>
    </source>
</reference>
<evidence type="ECO:0000313" key="2">
    <source>
        <dbReference type="Proteomes" id="UP001209878"/>
    </source>
</evidence>
<dbReference type="Proteomes" id="UP001209878">
    <property type="component" value="Unassembled WGS sequence"/>
</dbReference>
<protein>
    <submittedName>
        <fullName evidence="1">Uncharacterized protein</fullName>
    </submittedName>
</protein>
<comment type="caution">
    <text evidence="1">The sequence shown here is derived from an EMBL/GenBank/DDBJ whole genome shotgun (WGS) entry which is preliminary data.</text>
</comment>
<sequence length="138" mass="15895">MGCVHGLPDFCLKLWRRLTRRRNGHGDIQTDTVTSSIKRDNSYRAYMSHEELVPELGVTTPDGCYYLLLNNKALSPMRSPMRSPMSEGFKMVRVLDLKLPGNLPSPIMFKIRVIIVDRIPWSCKFHEVANHPEEHAFL</sequence>
<name>A0AAD9KLU3_RIDPI</name>
<keyword evidence="2" id="KW-1185">Reference proteome</keyword>
<proteinExistence type="predicted"/>
<dbReference type="EMBL" id="JAODUO010000864">
    <property type="protein sequence ID" value="KAK2173600.1"/>
    <property type="molecule type" value="Genomic_DNA"/>
</dbReference>